<evidence type="ECO:0008006" key="4">
    <source>
        <dbReference type="Google" id="ProtNLM"/>
    </source>
</evidence>
<feature type="transmembrane region" description="Helical" evidence="1">
    <location>
        <begin position="40"/>
        <end position="58"/>
    </location>
</feature>
<feature type="transmembrane region" description="Helical" evidence="1">
    <location>
        <begin position="91"/>
        <end position="112"/>
    </location>
</feature>
<keyword evidence="1" id="KW-0812">Transmembrane</keyword>
<dbReference type="Proteomes" id="UP001199631">
    <property type="component" value="Unassembled WGS sequence"/>
</dbReference>
<accession>A0AAW5AWD2</accession>
<gene>
    <name evidence="2" type="ORF">K3T81_00710</name>
</gene>
<keyword evidence="3" id="KW-1185">Reference proteome</keyword>
<evidence type="ECO:0000313" key="2">
    <source>
        <dbReference type="EMBL" id="MCG3417654.1"/>
    </source>
</evidence>
<keyword evidence="1" id="KW-0472">Membrane</keyword>
<dbReference type="RefSeq" id="WP_238017492.1">
    <property type="nucleotide sequence ID" value="NZ_JAIFZM010000001.1"/>
</dbReference>
<organism evidence="2 3">
    <name type="scientific">Oceanobacillus jordanicus</name>
    <dbReference type="NCBI Taxonomy" id="2867266"/>
    <lineage>
        <taxon>Bacteria</taxon>
        <taxon>Bacillati</taxon>
        <taxon>Bacillota</taxon>
        <taxon>Bacilli</taxon>
        <taxon>Bacillales</taxon>
        <taxon>Bacillaceae</taxon>
        <taxon>Oceanobacillus</taxon>
    </lineage>
</organism>
<name>A0AAW5AWD2_9BACI</name>
<keyword evidence="1" id="KW-1133">Transmembrane helix</keyword>
<protein>
    <recommendedName>
        <fullName evidence="4">DoxX family membrane protein</fullName>
    </recommendedName>
</protein>
<evidence type="ECO:0000256" key="1">
    <source>
        <dbReference type="SAM" id="Phobius"/>
    </source>
</evidence>
<feature type="transmembrane region" description="Helical" evidence="1">
    <location>
        <begin position="65"/>
        <end position="85"/>
    </location>
</feature>
<evidence type="ECO:0000313" key="3">
    <source>
        <dbReference type="Proteomes" id="UP001199631"/>
    </source>
</evidence>
<comment type="caution">
    <text evidence="2">The sequence shown here is derived from an EMBL/GenBank/DDBJ whole genome shotgun (WGS) entry which is preliminary data.</text>
</comment>
<sequence length="118" mass="13547">MKKIALYVFAILFILAGISHFVLEPFFTGAMPDWVPFRPAIVYISGVIEILLGIGLLYKPTRRKVGILIAIFLVLIFPVNIYMALEPEQYSIPAFALWLRLPLQFVLIWWVLKVRKVG</sequence>
<reference evidence="2 3" key="1">
    <citation type="journal article" date="2022" name="Evol. Bioinform. Online">
        <title>Draft Genome Sequence of Oceanobacillus jordanicus Strain GSFE11, a Halotolerant Plant Growth-Promoting Bacterial Endophyte Isolated From the Jordan Valley.</title>
        <authorList>
            <person name="Alhindi T."/>
            <person name="Albdaiwi R."/>
        </authorList>
    </citation>
    <scope>NUCLEOTIDE SEQUENCE [LARGE SCALE GENOMIC DNA]</scope>
    <source>
        <strain evidence="2 3">GSFE11</strain>
    </source>
</reference>
<dbReference type="PANTHER" id="PTHR36974:SF1">
    <property type="entry name" value="DOXX FAMILY MEMBRANE PROTEIN"/>
    <property type="match status" value="1"/>
</dbReference>
<dbReference type="PANTHER" id="PTHR36974">
    <property type="entry name" value="MEMBRANE PROTEIN-RELATED"/>
    <property type="match status" value="1"/>
</dbReference>
<dbReference type="EMBL" id="JAIFZM010000001">
    <property type="protein sequence ID" value="MCG3417654.1"/>
    <property type="molecule type" value="Genomic_DNA"/>
</dbReference>
<feature type="transmembrane region" description="Helical" evidence="1">
    <location>
        <begin position="7"/>
        <end position="28"/>
    </location>
</feature>
<proteinExistence type="predicted"/>
<dbReference type="AlphaFoldDB" id="A0AAW5AWD2"/>